<name>A0A5B7HP69_PORTR</name>
<organism evidence="1 2">
    <name type="scientific">Portunus trituberculatus</name>
    <name type="common">Swimming crab</name>
    <name type="synonym">Neptunus trituberculatus</name>
    <dbReference type="NCBI Taxonomy" id="210409"/>
    <lineage>
        <taxon>Eukaryota</taxon>
        <taxon>Metazoa</taxon>
        <taxon>Ecdysozoa</taxon>
        <taxon>Arthropoda</taxon>
        <taxon>Crustacea</taxon>
        <taxon>Multicrustacea</taxon>
        <taxon>Malacostraca</taxon>
        <taxon>Eumalacostraca</taxon>
        <taxon>Eucarida</taxon>
        <taxon>Decapoda</taxon>
        <taxon>Pleocyemata</taxon>
        <taxon>Brachyura</taxon>
        <taxon>Eubrachyura</taxon>
        <taxon>Portunoidea</taxon>
        <taxon>Portunidae</taxon>
        <taxon>Portuninae</taxon>
        <taxon>Portunus</taxon>
    </lineage>
</organism>
<protein>
    <submittedName>
        <fullName evidence="1">Uncharacterized protein</fullName>
    </submittedName>
</protein>
<accession>A0A5B7HP69</accession>
<evidence type="ECO:0000313" key="2">
    <source>
        <dbReference type="Proteomes" id="UP000324222"/>
    </source>
</evidence>
<sequence length="111" mass="11765">MCPTTTAAAACRLPRLSGGSSEFSANASAGAATASRHATWPHLSGFSHEIDMEGAASLRQQSSTGEAKGRGVTFGVISIFSSAWRREHEAAVMRSAQSLQSGRLDYIFKKF</sequence>
<dbReference type="EMBL" id="VSRR010032883">
    <property type="protein sequence ID" value="MPC71445.1"/>
    <property type="molecule type" value="Genomic_DNA"/>
</dbReference>
<evidence type="ECO:0000313" key="1">
    <source>
        <dbReference type="EMBL" id="MPC71445.1"/>
    </source>
</evidence>
<reference evidence="1 2" key="1">
    <citation type="submission" date="2019-05" db="EMBL/GenBank/DDBJ databases">
        <title>Another draft genome of Portunus trituberculatus and its Hox gene families provides insights of decapod evolution.</title>
        <authorList>
            <person name="Jeong J.-H."/>
            <person name="Song I."/>
            <person name="Kim S."/>
            <person name="Choi T."/>
            <person name="Kim D."/>
            <person name="Ryu S."/>
            <person name="Kim W."/>
        </authorList>
    </citation>
    <scope>NUCLEOTIDE SEQUENCE [LARGE SCALE GENOMIC DNA]</scope>
    <source>
        <tissue evidence="1">Muscle</tissue>
    </source>
</reference>
<keyword evidence="2" id="KW-1185">Reference proteome</keyword>
<dbReference type="Proteomes" id="UP000324222">
    <property type="component" value="Unassembled WGS sequence"/>
</dbReference>
<gene>
    <name evidence="1" type="ORF">E2C01_065722</name>
</gene>
<proteinExistence type="predicted"/>
<dbReference type="AlphaFoldDB" id="A0A5B7HP69"/>
<comment type="caution">
    <text evidence="1">The sequence shown here is derived from an EMBL/GenBank/DDBJ whole genome shotgun (WGS) entry which is preliminary data.</text>
</comment>